<keyword evidence="1" id="KW-0472">Membrane</keyword>
<dbReference type="PIRSF" id="PIRSF026166">
    <property type="entry name" value="UCP026166"/>
    <property type="match status" value="1"/>
</dbReference>
<dbReference type="PANTHER" id="PTHR18640:SF5">
    <property type="entry name" value="SODIUM_BILE ACID COTRANSPORTER 7"/>
    <property type="match status" value="1"/>
</dbReference>
<reference evidence="3" key="1">
    <citation type="submission" date="2016-09" db="EMBL/GenBank/DDBJ databases">
        <authorList>
            <person name="Koehorst J."/>
        </authorList>
    </citation>
    <scope>NUCLEOTIDE SEQUENCE [LARGE SCALE GENOMIC DNA]</scope>
</reference>
<feature type="transmembrane region" description="Helical" evidence="1">
    <location>
        <begin position="208"/>
        <end position="227"/>
    </location>
</feature>
<proteinExistence type="predicted"/>
<dbReference type="PATRIC" id="fig|1679444.3.peg.2600"/>
<dbReference type="AlphaFoldDB" id="A0A1C7PCP5"/>
<dbReference type="PANTHER" id="PTHR18640">
    <property type="entry name" value="SOLUTE CARRIER FAMILY 10 MEMBER 7"/>
    <property type="match status" value="1"/>
</dbReference>
<keyword evidence="3" id="KW-1185">Reference proteome</keyword>
<feature type="transmembrane region" description="Helical" evidence="1">
    <location>
        <begin position="69"/>
        <end position="90"/>
    </location>
</feature>
<dbReference type="Proteomes" id="UP000176204">
    <property type="component" value="Chromosome I"/>
</dbReference>
<feature type="transmembrane region" description="Helical" evidence="1">
    <location>
        <begin position="233"/>
        <end position="255"/>
    </location>
</feature>
<dbReference type="InterPro" id="IPR016833">
    <property type="entry name" value="Put_Na-Bile_cotransptr"/>
</dbReference>
<feature type="transmembrane region" description="Helical" evidence="1">
    <location>
        <begin position="102"/>
        <end position="122"/>
    </location>
</feature>
<dbReference type="InterPro" id="IPR038770">
    <property type="entry name" value="Na+/solute_symporter_sf"/>
</dbReference>
<keyword evidence="1" id="KW-1133">Transmembrane helix</keyword>
<feature type="transmembrane region" description="Helical" evidence="1">
    <location>
        <begin position="169"/>
        <end position="187"/>
    </location>
</feature>
<accession>A0A1C7PCP5</accession>
<dbReference type="RefSeq" id="WP_067774671.1">
    <property type="nucleotide sequence ID" value="NZ_LIGX01000019.1"/>
</dbReference>
<dbReference type="KEGG" id="agl:PYTT_0906"/>
<organism evidence="2 3">
    <name type="scientific">Akkermansia glycaniphila</name>
    <dbReference type="NCBI Taxonomy" id="1679444"/>
    <lineage>
        <taxon>Bacteria</taxon>
        <taxon>Pseudomonadati</taxon>
        <taxon>Verrucomicrobiota</taxon>
        <taxon>Verrucomicrobiia</taxon>
        <taxon>Verrucomicrobiales</taxon>
        <taxon>Akkermansiaceae</taxon>
        <taxon>Akkermansia</taxon>
    </lineage>
</organism>
<sequence>MDALRRLVARLDRFTTGLLLSVVCGVFIPCGGGAEVWFKQATNVAIMLLFFLYGVKLSRRSVVEGLLHWRLQGMVAFSTFVFFPLMALALRPVLSPLVTPELYTGLLFVSVLPSTVQSSIAFTSIAGGNVPAAVCAASVSSLLGVFLTPLLVGLVLVSGGEGPSMGADTFLQICYLILVPFLAGQAVQRWIGKWVAGHKTLISWTDQATIWLVVYTSFSEAVLQGLWMKLPFWALAGVVAACVVFLAVVLFFTFFSSRKLGFSREDCITIVFCGSKKSLATGVPMMGVIFAGSPHFDLGTLVIPLMLFHQIQLMTCAALARRWRKAGADDGGF</sequence>
<dbReference type="EMBL" id="LT629973">
    <property type="protein sequence ID" value="SEH80824.1"/>
    <property type="molecule type" value="Genomic_DNA"/>
</dbReference>
<dbReference type="OrthoDB" id="9792271at2"/>
<protein>
    <submittedName>
        <fullName evidence="2">Sbf-like cpa transporter family (Duf4137)</fullName>
    </submittedName>
</protein>
<gene>
    <name evidence="2" type="ORF">PYTT_0906</name>
</gene>
<feature type="transmembrane region" description="Helical" evidence="1">
    <location>
        <begin position="267"/>
        <end position="292"/>
    </location>
</feature>
<dbReference type="GO" id="GO:0005886">
    <property type="term" value="C:plasma membrane"/>
    <property type="evidence" value="ECO:0007669"/>
    <property type="project" value="TreeGrafter"/>
</dbReference>
<evidence type="ECO:0000256" key="1">
    <source>
        <dbReference type="SAM" id="Phobius"/>
    </source>
</evidence>
<name>A0A1C7PCP5_9BACT</name>
<feature type="transmembrane region" description="Helical" evidence="1">
    <location>
        <begin position="14"/>
        <end position="34"/>
    </location>
</feature>
<keyword evidence="1" id="KW-0812">Transmembrane</keyword>
<dbReference type="Pfam" id="PF13593">
    <property type="entry name" value="SBF_like"/>
    <property type="match status" value="1"/>
</dbReference>
<feature type="transmembrane region" description="Helical" evidence="1">
    <location>
        <begin position="134"/>
        <end position="157"/>
    </location>
</feature>
<feature type="transmembrane region" description="Helical" evidence="1">
    <location>
        <begin position="298"/>
        <end position="320"/>
    </location>
</feature>
<dbReference type="STRING" id="1679444.PYTT_0906"/>
<evidence type="ECO:0000313" key="3">
    <source>
        <dbReference type="Proteomes" id="UP000176204"/>
    </source>
</evidence>
<dbReference type="Gene3D" id="1.20.1530.20">
    <property type="match status" value="1"/>
</dbReference>
<evidence type="ECO:0000313" key="2">
    <source>
        <dbReference type="EMBL" id="SEH80824.1"/>
    </source>
</evidence>